<dbReference type="AntiFam" id="ANF00142">
    <property type="entry name" value="Shadow ORF (opposite yadG)"/>
</dbReference>
<dbReference type="AlphaFoldDB" id="A0ABC9YP00"/>
<dbReference type="Proteomes" id="UP000037179">
    <property type="component" value="Unassembled WGS sequence"/>
</dbReference>
<proteinExistence type="predicted"/>
<protein>
    <submittedName>
        <fullName evidence="1">Uncharacterized protein</fullName>
    </submittedName>
</protein>
<comment type="caution">
    <text evidence="1">The sequence shown here is derived from an EMBL/GenBank/DDBJ whole genome shotgun (WGS) entry which is preliminary data.</text>
</comment>
<evidence type="ECO:0000313" key="1">
    <source>
        <dbReference type="EMBL" id="GAP26898.1"/>
    </source>
</evidence>
<dbReference type="EMBL" id="BBYQ01000011">
    <property type="protein sequence ID" value="GAP26898.1"/>
    <property type="molecule type" value="Genomic_DNA"/>
</dbReference>
<organism evidence="1 2">
    <name type="scientific">Nocardia seriolae</name>
    <dbReference type="NCBI Taxonomy" id="37332"/>
    <lineage>
        <taxon>Bacteria</taxon>
        <taxon>Bacillati</taxon>
        <taxon>Actinomycetota</taxon>
        <taxon>Actinomycetes</taxon>
        <taxon>Mycobacteriales</taxon>
        <taxon>Nocardiaceae</taxon>
        <taxon>Nocardia</taxon>
    </lineage>
</organism>
<reference evidence="1 2" key="2">
    <citation type="journal article" date="2016" name="Genome Announc.">
        <title>Draft Genome Sequence of Erythromycin- and Oxytetracycline-Sensitive Nocardia seriolae Strain U-1 (NBRC 110359).</title>
        <authorList>
            <person name="Imajoh M."/>
            <person name="Sukeda M."/>
            <person name="Shimizu M."/>
            <person name="Yamane J."/>
            <person name="Ohnishi K."/>
            <person name="Oshima S."/>
        </authorList>
    </citation>
    <scope>NUCLEOTIDE SEQUENCE [LARGE SCALE GENOMIC DNA]</scope>
    <source>
        <strain evidence="1 2">U-1</strain>
    </source>
</reference>
<evidence type="ECO:0000313" key="2">
    <source>
        <dbReference type="Proteomes" id="UP000037179"/>
    </source>
</evidence>
<gene>
    <name evidence="1" type="ORF">NSK11_contig00011-0035</name>
</gene>
<accession>A0ABC9YP00</accession>
<sequence length="255" mass="26631">MHEALAVSGPLHLGLTGDAAGELIGGTVGDDAPAREDQDAVRQLLGLVQIVGGEQDGGVVVVGQAVHQIVEFAACLRIEARGRLVQEQQFGTADNADGHVQAPALTAGQRHHLGVGVLGEPDRGDEFFGVPRPLDGRGGVRRVEHAQVVEQFADPPLAVVAPGLQHHAQPRPPRLVPVRGVGAQHLDPSGRAHAEALEDLDGGGLARAVRAEQGDHLAAMRLEGDVLQDIAGAVAHAQVLDVQHDAFVHRHDSPP</sequence>
<keyword evidence="2" id="KW-1185">Reference proteome</keyword>
<reference evidence="2" key="1">
    <citation type="submission" date="2015-07" db="EMBL/GenBank/DDBJ databases">
        <title>Nocardia seriolae U-1 whole genome shotgun sequence.</title>
        <authorList>
            <person name="Imajoh M."/>
            <person name="Fukumoto Y."/>
            <person name="Sukeda M."/>
            <person name="Yamane J."/>
            <person name="Yamasaki K."/>
            <person name="Shimizu M."/>
            <person name="Ohnishi K."/>
            <person name="Oshima S."/>
        </authorList>
    </citation>
    <scope>NUCLEOTIDE SEQUENCE [LARGE SCALE GENOMIC DNA]</scope>
    <source>
        <strain evidence="2">U-1</strain>
    </source>
</reference>
<name>A0ABC9YP00_9NOCA</name>
<dbReference type="AntiFam" id="ANF00095">
    <property type="entry name" value="Shadow ORF (opposite ABC transporters)"/>
</dbReference>